<evidence type="ECO:0000256" key="1">
    <source>
        <dbReference type="SAM" id="MobiDB-lite"/>
    </source>
</evidence>
<feature type="compositionally biased region" description="Low complexity" evidence="1">
    <location>
        <begin position="1"/>
        <end position="21"/>
    </location>
</feature>
<evidence type="ECO:0000313" key="2">
    <source>
        <dbReference type="EMBL" id="KAK6208012.1"/>
    </source>
</evidence>
<name>A0AAV9SYD0_9PEZI</name>
<evidence type="ECO:0000313" key="3">
    <source>
        <dbReference type="Proteomes" id="UP001327957"/>
    </source>
</evidence>
<dbReference type="AlphaFoldDB" id="A0AAV9SYD0"/>
<feature type="region of interest" description="Disordered" evidence="1">
    <location>
        <begin position="1"/>
        <end position="30"/>
    </location>
</feature>
<comment type="caution">
    <text evidence="2">The sequence shown here is derived from an EMBL/GenBank/DDBJ whole genome shotgun (WGS) entry which is preliminary data.</text>
</comment>
<proteinExistence type="predicted"/>
<protein>
    <submittedName>
        <fullName evidence="2">Uncharacterized protein</fullName>
    </submittedName>
</protein>
<keyword evidence="3" id="KW-1185">Reference proteome</keyword>
<sequence>MALPTSASAPSSPSNTPAALPMGTQSPASSPVMILLAEPGLRIRHIRPSRLHRPHGADGVTLVNVHGVPASSGPGCGEFGVGSWEGGETVDVSQFRRLG</sequence>
<accession>A0AAV9SYD0</accession>
<dbReference type="EMBL" id="JASAOK010000053">
    <property type="protein sequence ID" value="KAK6208012.1"/>
    <property type="molecule type" value="Genomic_DNA"/>
</dbReference>
<reference evidence="2 3" key="1">
    <citation type="submission" date="2023-04" db="EMBL/GenBank/DDBJ databases">
        <title>Colletotrichum tabacum stain YC1 causing leaf anthracnose on Nicotiana tabacum(L.) cv.</title>
        <authorList>
            <person name="Ji Z."/>
            <person name="Wang M."/>
            <person name="Zhang J."/>
            <person name="Wang N."/>
            <person name="Zhou Z."/>
        </authorList>
    </citation>
    <scope>NUCLEOTIDE SEQUENCE [LARGE SCALE GENOMIC DNA]</scope>
    <source>
        <strain evidence="2 3">YC1</strain>
    </source>
</reference>
<dbReference type="Proteomes" id="UP001327957">
    <property type="component" value="Unassembled WGS sequence"/>
</dbReference>
<organism evidence="2 3">
    <name type="scientific">Colletotrichum tabaci</name>
    <dbReference type="NCBI Taxonomy" id="1209068"/>
    <lineage>
        <taxon>Eukaryota</taxon>
        <taxon>Fungi</taxon>
        <taxon>Dikarya</taxon>
        <taxon>Ascomycota</taxon>
        <taxon>Pezizomycotina</taxon>
        <taxon>Sordariomycetes</taxon>
        <taxon>Hypocreomycetidae</taxon>
        <taxon>Glomerellales</taxon>
        <taxon>Glomerellaceae</taxon>
        <taxon>Colletotrichum</taxon>
        <taxon>Colletotrichum destructivum species complex</taxon>
    </lineage>
</organism>
<gene>
    <name evidence="2" type="ORF">QIS74_13093</name>
</gene>